<keyword evidence="2" id="KW-1185">Reference proteome</keyword>
<sequence>MVYPSIPAPCLATVRPLSHLGLRGPRYGESSQGRSESFSMLYDVNPAIKGSNCFLLESTVWPAEILPESDHKRELEDRYHHLAEPGLRAHEDSGYSITTHSAQPALSSRLISRATARSSQLPPAETIKSRCIFILSICLECYKENSPSSPFFDRIKDKD</sequence>
<protein>
    <submittedName>
        <fullName evidence="1">Uncharacterized protein</fullName>
    </submittedName>
</protein>
<proteinExistence type="predicted"/>
<dbReference type="Proteomes" id="UP001283361">
    <property type="component" value="Unassembled WGS sequence"/>
</dbReference>
<dbReference type="AlphaFoldDB" id="A0AAE1A5J9"/>
<reference evidence="1" key="1">
    <citation type="journal article" date="2023" name="G3 (Bethesda)">
        <title>A reference genome for the long-term kleptoplast-retaining sea slug Elysia crispata morphotype clarki.</title>
        <authorList>
            <person name="Eastman K.E."/>
            <person name="Pendleton A.L."/>
            <person name="Shaikh M.A."/>
            <person name="Suttiyut T."/>
            <person name="Ogas R."/>
            <person name="Tomko P."/>
            <person name="Gavelis G."/>
            <person name="Widhalm J.R."/>
            <person name="Wisecaver J.H."/>
        </authorList>
    </citation>
    <scope>NUCLEOTIDE SEQUENCE</scope>
    <source>
        <strain evidence="1">ECLA1</strain>
    </source>
</reference>
<evidence type="ECO:0000313" key="2">
    <source>
        <dbReference type="Proteomes" id="UP001283361"/>
    </source>
</evidence>
<evidence type="ECO:0000313" key="1">
    <source>
        <dbReference type="EMBL" id="KAK3781387.1"/>
    </source>
</evidence>
<organism evidence="1 2">
    <name type="scientific">Elysia crispata</name>
    <name type="common">lettuce slug</name>
    <dbReference type="NCBI Taxonomy" id="231223"/>
    <lineage>
        <taxon>Eukaryota</taxon>
        <taxon>Metazoa</taxon>
        <taxon>Spiralia</taxon>
        <taxon>Lophotrochozoa</taxon>
        <taxon>Mollusca</taxon>
        <taxon>Gastropoda</taxon>
        <taxon>Heterobranchia</taxon>
        <taxon>Euthyneura</taxon>
        <taxon>Panpulmonata</taxon>
        <taxon>Sacoglossa</taxon>
        <taxon>Placobranchoidea</taxon>
        <taxon>Plakobranchidae</taxon>
        <taxon>Elysia</taxon>
    </lineage>
</organism>
<name>A0AAE1A5J9_9GAST</name>
<gene>
    <name evidence="1" type="ORF">RRG08_019013</name>
</gene>
<comment type="caution">
    <text evidence="1">The sequence shown here is derived from an EMBL/GenBank/DDBJ whole genome shotgun (WGS) entry which is preliminary data.</text>
</comment>
<accession>A0AAE1A5J9</accession>
<dbReference type="EMBL" id="JAWDGP010002624">
    <property type="protein sequence ID" value="KAK3781387.1"/>
    <property type="molecule type" value="Genomic_DNA"/>
</dbReference>